<gene>
    <name evidence="1" type="ORF">NDU88_005489</name>
</gene>
<reference evidence="1" key="1">
    <citation type="journal article" date="2022" name="bioRxiv">
        <title>Sequencing and chromosome-scale assembly of the giantPleurodeles waltlgenome.</title>
        <authorList>
            <person name="Brown T."/>
            <person name="Elewa A."/>
            <person name="Iarovenko S."/>
            <person name="Subramanian E."/>
            <person name="Araus A.J."/>
            <person name="Petzold A."/>
            <person name="Susuki M."/>
            <person name="Suzuki K.-i.T."/>
            <person name="Hayashi T."/>
            <person name="Toyoda A."/>
            <person name="Oliveira C."/>
            <person name="Osipova E."/>
            <person name="Leigh N.D."/>
            <person name="Simon A."/>
            <person name="Yun M.H."/>
        </authorList>
    </citation>
    <scope>NUCLEOTIDE SEQUENCE</scope>
    <source>
        <strain evidence="1">20211129_DDA</strain>
        <tissue evidence="1">Liver</tissue>
    </source>
</reference>
<organism evidence="1 2">
    <name type="scientific">Pleurodeles waltl</name>
    <name type="common">Iberian ribbed newt</name>
    <dbReference type="NCBI Taxonomy" id="8319"/>
    <lineage>
        <taxon>Eukaryota</taxon>
        <taxon>Metazoa</taxon>
        <taxon>Chordata</taxon>
        <taxon>Craniata</taxon>
        <taxon>Vertebrata</taxon>
        <taxon>Euteleostomi</taxon>
        <taxon>Amphibia</taxon>
        <taxon>Batrachia</taxon>
        <taxon>Caudata</taxon>
        <taxon>Salamandroidea</taxon>
        <taxon>Salamandridae</taxon>
        <taxon>Pleurodelinae</taxon>
        <taxon>Pleurodeles</taxon>
    </lineage>
</organism>
<dbReference type="PANTHER" id="PTHR19446">
    <property type="entry name" value="REVERSE TRANSCRIPTASES"/>
    <property type="match status" value="1"/>
</dbReference>
<name>A0AAV7UM97_PLEWA</name>
<keyword evidence="2" id="KW-1185">Reference proteome</keyword>
<evidence type="ECO:0000313" key="1">
    <source>
        <dbReference type="EMBL" id="KAJ1188732.1"/>
    </source>
</evidence>
<protein>
    <submittedName>
        <fullName evidence="1">Uncharacterized protein</fullName>
    </submittedName>
</protein>
<proteinExistence type="predicted"/>
<comment type="caution">
    <text evidence="1">The sequence shown here is derived from an EMBL/GenBank/DDBJ whole genome shotgun (WGS) entry which is preliminary data.</text>
</comment>
<accession>A0AAV7UM97</accession>
<dbReference type="Proteomes" id="UP001066276">
    <property type="component" value="Chromosome 3_1"/>
</dbReference>
<evidence type="ECO:0000313" key="2">
    <source>
        <dbReference type="Proteomes" id="UP001066276"/>
    </source>
</evidence>
<dbReference type="EMBL" id="JANPWB010000005">
    <property type="protein sequence ID" value="KAJ1188732.1"/>
    <property type="molecule type" value="Genomic_DNA"/>
</dbReference>
<sequence length="234" mass="26183">MRPEVVARISNAISTYLEFNDTADTPLPLLWDALKAVIKGEFIGISAVDNKLRREKRAHLQQQVMELEKIHKRKWALRVWRQLSAALLQLPGIDMDRAEYAALCLQQSYYVGGNRCGRLLATRLRAQHQWAAVPSIRLSGGLAVTSDAQIASAFRDFYRDLYSAQQTDPGPSLPYLEQARTPKLTPEEAAPLEAPIRLKEVISAIARLEALKSPAPDGFPGSIYKTFVCNWLPS</sequence>
<dbReference type="AlphaFoldDB" id="A0AAV7UM97"/>